<dbReference type="GO" id="GO:0005524">
    <property type="term" value="F:ATP binding"/>
    <property type="evidence" value="ECO:0007669"/>
    <property type="project" value="UniProtKB-KW"/>
</dbReference>
<sequence length="792" mass="90362">MTDPKVFINKNASYEDVIVTTDEEQDHYHKKNDNGSNEVLSDTLASSFVSQFRVPDYSSSEMHPRNIKALPLPAFNKRPLSDTPFVSNHTSPVLSSDNNTPMGNISDNELALSPITASSKPHHTPLQKNASALFEEADNDADNDDSDEEDPILASKKFLDSKKPFTVVPQSRIERQTQRPKRRATTLDVPGLTKSRDSPDGTIASLDVASKLVIVMVGLPARGKSYITNKLARYLNWMHHDCKVFNVGNTRRKTDSHNLGPSSKPLTDIENTSHSANFFSPDNKSSLDIREKWAMDTLDELLKYVLYGPGAVGIFDATNSTYARRERIVQRINESSENRLKILFLESYCDEQALIQSNIRLKLSGPDYKQMDKDKALIDFTERLSNYEKVYQTLDETKEKKIFKKKHIGYVKMINVGEKFITFKISGFLACQTIEFLLNFNLKDRLIILTRHGESFDNVEGRIGGDCGLTARGVKFAKALTNFVTQKRDEFNRIQLQEAAQNIVQAHDKEEGDASDDDETSEQTFGVWTSMLKRSIDTAKYFNSDEFFVKEMRMLNELGSGKMEGLTYKEIQERYPQEFEARIENKLTYRYPGLGGESYLDVVNRLKPIITEIERAEDHLLLITHRVVSRILLGYFLNISKEHIGDLDIPLHSVYILEPKPYGVDWSLYEYDEHKDSFFKVDKFKYTKRLKENDLSNSGRQRKYSVVPSVPSGALGRFRESRSGSNNLHRLRNLNENYESTGGLNFLEAVASVHSKRPSHSTSHNDDRNPFELSHLKQRLNEVQRSQNNGNE</sequence>
<dbReference type="InterPro" id="IPR027417">
    <property type="entry name" value="P-loop_NTPase"/>
</dbReference>
<evidence type="ECO:0000313" key="9">
    <source>
        <dbReference type="Proteomes" id="UP001360560"/>
    </source>
</evidence>
<dbReference type="Pfam" id="PF01591">
    <property type="entry name" value="6PF2K"/>
    <property type="match status" value="1"/>
</dbReference>
<feature type="binding site" evidence="4">
    <location>
        <begin position="451"/>
        <end position="458"/>
    </location>
    <ligand>
        <name>substrate</name>
    </ligand>
</feature>
<dbReference type="GO" id="GO:0006003">
    <property type="term" value="P:fructose 2,6-bisphosphate metabolic process"/>
    <property type="evidence" value="ECO:0007669"/>
    <property type="project" value="InterPro"/>
</dbReference>
<feature type="active site" description="Proton donor/acceptor" evidence="3">
    <location>
        <position position="522"/>
    </location>
</feature>
<dbReference type="SUPFAM" id="SSF53254">
    <property type="entry name" value="Phosphoglycerate mutase-like"/>
    <property type="match status" value="1"/>
</dbReference>
<dbReference type="GO" id="GO:0006000">
    <property type="term" value="P:fructose metabolic process"/>
    <property type="evidence" value="ECO:0007669"/>
    <property type="project" value="InterPro"/>
</dbReference>
<evidence type="ECO:0000256" key="4">
    <source>
        <dbReference type="PIRSR" id="PIRSR613078-2"/>
    </source>
</evidence>
<evidence type="ECO:0000256" key="1">
    <source>
        <dbReference type="ARBA" id="ARBA00022741"/>
    </source>
</evidence>
<feature type="region of interest" description="Disordered" evidence="6">
    <location>
        <begin position="171"/>
        <end position="200"/>
    </location>
</feature>
<dbReference type="PANTHER" id="PTHR10606">
    <property type="entry name" value="6-PHOSPHOFRUCTO-2-KINASE/FRUCTOSE-2,6-BISPHOSPHATASE"/>
    <property type="match status" value="1"/>
</dbReference>
<feature type="binding site" evidence="4">
    <location>
        <position position="533"/>
    </location>
    <ligand>
        <name>substrate</name>
    </ligand>
</feature>
<dbReference type="PRINTS" id="PR00991">
    <property type="entry name" value="6PFRUCTKNASE"/>
</dbReference>
<dbReference type="SUPFAM" id="SSF52540">
    <property type="entry name" value="P-loop containing nucleoside triphosphate hydrolases"/>
    <property type="match status" value="1"/>
</dbReference>
<feature type="active site" description="Tele-phosphohistidine intermediate" evidence="3">
    <location>
        <position position="452"/>
    </location>
</feature>
<evidence type="ECO:0000256" key="2">
    <source>
        <dbReference type="ARBA" id="ARBA00022840"/>
    </source>
</evidence>
<protein>
    <submittedName>
        <fullName evidence="8">6-phosphofructo-2-kinase</fullName>
    </submittedName>
</protein>
<dbReference type="PANTHER" id="PTHR10606:SF32">
    <property type="entry name" value="6-PHOSPHOFRUCTO-2-KINASE 1"/>
    <property type="match status" value="1"/>
</dbReference>
<accession>A0AAV5QN20</accession>
<dbReference type="GeneID" id="90073907"/>
<dbReference type="GO" id="GO:0005829">
    <property type="term" value="C:cytosol"/>
    <property type="evidence" value="ECO:0007669"/>
    <property type="project" value="TreeGrafter"/>
</dbReference>
<dbReference type="Proteomes" id="UP001360560">
    <property type="component" value="Unassembled WGS sequence"/>
</dbReference>
<dbReference type="Pfam" id="PF00300">
    <property type="entry name" value="His_Phos_1"/>
    <property type="match status" value="1"/>
</dbReference>
<feature type="region of interest" description="Disordered" evidence="6">
    <location>
        <begin position="752"/>
        <end position="792"/>
    </location>
</feature>
<dbReference type="InterPro" id="IPR001345">
    <property type="entry name" value="PG/BPGM_mutase_AS"/>
</dbReference>
<feature type="compositionally biased region" description="Polar residues" evidence="6">
    <location>
        <begin position="781"/>
        <end position="792"/>
    </location>
</feature>
<dbReference type="PROSITE" id="PS00175">
    <property type="entry name" value="PG_MUTASE"/>
    <property type="match status" value="1"/>
</dbReference>
<dbReference type="EMBL" id="BTFZ01000011">
    <property type="protein sequence ID" value="GMM35932.1"/>
    <property type="molecule type" value="Genomic_DNA"/>
</dbReference>
<feature type="site" description="Transition state stabilizer" evidence="5">
    <location>
        <position position="625"/>
    </location>
</feature>
<dbReference type="Gene3D" id="3.40.50.1240">
    <property type="entry name" value="Phosphoglycerate mutase-like"/>
    <property type="match status" value="1"/>
</dbReference>
<keyword evidence="2" id="KW-0067">ATP-binding</keyword>
<dbReference type="PIRSF" id="PIRSF000709">
    <property type="entry name" value="6PFK_2-Ptase"/>
    <property type="match status" value="1"/>
</dbReference>
<gene>
    <name evidence="8" type="ORF">DASC09_032570</name>
</gene>
<dbReference type="Gene3D" id="3.40.50.300">
    <property type="entry name" value="P-loop containing nucleotide triphosphate hydrolases"/>
    <property type="match status" value="1"/>
</dbReference>
<dbReference type="AlphaFoldDB" id="A0AAV5QN20"/>
<dbReference type="InterPro" id="IPR013078">
    <property type="entry name" value="His_Pase_superF_clade-1"/>
</dbReference>
<dbReference type="SMART" id="SM00855">
    <property type="entry name" value="PGAM"/>
    <property type="match status" value="1"/>
</dbReference>
<dbReference type="InterPro" id="IPR029033">
    <property type="entry name" value="His_PPase_superfam"/>
</dbReference>
<evidence type="ECO:0000259" key="7">
    <source>
        <dbReference type="Pfam" id="PF01591"/>
    </source>
</evidence>
<keyword evidence="9" id="KW-1185">Reference proteome</keyword>
<evidence type="ECO:0000313" key="8">
    <source>
        <dbReference type="EMBL" id="GMM35932.1"/>
    </source>
</evidence>
<name>A0AAV5QN20_9ASCO</name>
<dbReference type="InterPro" id="IPR003094">
    <property type="entry name" value="6Pfruct_kin"/>
</dbReference>
<evidence type="ECO:0000256" key="3">
    <source>
        <dbReference type="PIRSR" id="PIRSR613078-1"/>
    </source>
</evidence>
<comment type="caution">
    <text evidence="8">The sequence shown here is derived from an EMBL/GenBank/DDBJ whole genome shotgun (WGS) entry which is preliminary data.</text>
</comment>
<keyword evidence="1" id="KW-0547">Nucleotide-binding</keyword>
<dbReference type="CDD" id="cd07067">
    <property type="entry name" value="HP_PGM_like"/>
    <property type="match status" value="1"/>
</dbReference>
<dbReference type="RefSeq" id="XP_064852928.1">
    <property type="nucleotide sequence ID" value="XM_064996856.1"/>
</dbReference>
<evidence type="ECO:0000256" key="5">
    <source>
        <dbReference type="PIRSR" id="PIRSR613078-3"/>
    </source>
</evidence>
<reference evidence="8 9" key="1">
    <citation type="journal article" date="2023" name="Elife">
        <title>Identification of key yeast species and microbe-microbe interactions impacting larval growth of Drosophila in the wild.</title>
        <authorList>
            <person name="Mure A."/>
            <person name="Sugiura Y."/>
            <person name="Maeda R."/>
            <person name="Honda K."/>
            <person name="Sakurai N."/>
            <person name="Takahashi Y."/>
            <person name="Watada M."/>
            <person name="Katoh T."/>
            <person name="Gotoh A."/>
            <person name="Gotoh Y."/>
            <person name="Taniguchi I."/>
            <person name="Nakamura K."/>
            <person name="Hayashi T."/>
            <person name="Katayama T."/>
            <person name="Uemura T."/>
            <person name="Hattori Y."/>
        </authorList>
    </citation>
    <scope>NUCLEOTIDE SEQUENCE [LARGE SCALE GENOMIC DNA]</scope>
    <source>
        <strain evidence="8 9">SC-9</strain>
    </source>
</reference>
<proteinExistence type="predicted"/>
<organism evidence="8 9">
    <name type="scientific">Saccharomycopsis crataegensis</name>
    <dbReference type="NCBI Taxonomy" id="43959"/>
    <lineage>
        <taxon>Eukaryota</taxon>
        <taxon>Fungi</taxon>
        <taxon>Dikarya</taxon>
        <taxon>Ascomycota</taxon>
        <taxon>Saccharomycotina</taxon>
        <taxon>Saccharomycetes</taxon>
        <taxon>Saccharomycopsidaceae</taxon>
        <taxon>Saccharomycopsis</taxon>
    </lineage>
</organism>
<dbReference type="InterPro" id="IPR013079">
    <property type="entry name" value="6Phosfructo_kin"/>
</dbReference>
<evidence type="ECO:0000256" key="6">
    <source>
        <dbReference type="SAM" id="MobiDB-lite"/>
    </source>
</evidence>
<dbReference type="GO" id="GO:0003873">
    <property type="term" value="F:6-phosphofructo-2-kinase activity"/>
    <property type="evidence" value="ECO:0007669"/>
    <property type="project" value="InterPro"/>
</dbReference>
<feature type="domain" description="6-phosphofructo-2-kinase" evidence="7">
    <location>
        <begin position="203"/>
        <end position="443"/>
    </location>
</feature>
<dbReference type="FunFam" id="3.40.50.300:FF:000644">
    <property type="entry name" value="GpmB, Fructose-2,6-bisphosphatase"/>
    <property type="match status" value="1"/>
</dbReference>